<dbReference type="GO" id="GO:0016020">
    <property type="term" value="C:membrane"/>
    <property type="evidence" value="ECO:0007669"/>
    <property type="project" value="UniProtKB-SubCell"/>
</dbReference>
<dbReference type="Gene3D" id="1.10.8.430">
    <property type="entry name" value="Helical domain of apoptotic protease-activating factors"/>
    <property type="match status" value="1"/>
</dbReference>
<dbReference type="PRINTS" id="PR00364">
    <property type="entry name" value="DISEASERSIST"/>
</dbReference>
<dbReference type="FunFam" id="1.10.10.10:FF:000322">
    <property type="entry name" value="Probable disease resistance protein At1g63360"/>
    <property type="match status" value="1"/>
</dbReference>
<keyword evidence="9" id="KW-0067">ATP-binding</keyword>
<dbReference type="Proteomes" id="UP000222542">
    <property type="component" value="Unassembled WGS sequence"/>
</dbReference>
<dbReference type="InterPro" id="IPR002182">
    <property type="entry name" value="NB-ARC"/>
</dbReference>
<keyword evidence="8" id="KW-0611">Plant defense</keyword>
<dbReference type="Gene3D" id="1.10.10.10">
    <property type="entry name" value="Winged helix-like DNA-binding domain superfamily/Winged helix DNA-binding domain"/>
    <property type="match status" value="1"/>
</dbReference>
<dbReference type="InterPro" id="IPR058922">
    <property type="entry name" value="WHD_DRP"/>
</dbReference>
<dbReference type="InterPro" id="IPR038005">
    <property type="entry name" value="RX-like_CC"/>
</dbReference>
<dbReference type="CDD" id="cd14798">
    <property type="entry name" value="RX-CC_like"/>
    <property type="match status" value="1"/>
</dbReference>
<dbReference type="InterPro" id="IPR027417">
    <property type="entry name" value="P-loop_NTPase"/>
</dbReference>
<dbReference type="Gene3D" id="3.40.50.300">
    <property type="entry name" value="P-loop containing nucleotide triphosphate hydrolases"/>
    <property type="match status" value="1"/>
</dbReference>
<reference evidence="15 16" key="2">
    <citation type="journal article" date="2017" name="Genome Biol.">
        <title>New reference genome sequences of hot pepper reveal the massive evolution of plant disease-resistance genes by retroduplication.</title>
        <authorList>
            <person name="Kim S."/>
            <person name="Park J."/>
            <person name="Yeom S.I."/>
            <person name="Kim Y.M."/>
            <person name="Seo E."/>
            <person name="Kim K.T."/>
            <person name="Kim M.S."/>
            <person name="Lee J.M."/>
            <person name="Cheong K."/>
            <person name="Shin H.S."/>
            <person name="Kim S.B."/>
            <person name="Han K."/>
            <person name="Lee J."/>
            <person name="Park M."/>
            <person name="Lee H.A."/>
            <person name="Lee H.Y."/>
            <person name="Lee Y."/>
            <person name="Oh S."/>
            <person name="Lee J.H."/>
            <person name="Choi E."/>
            <person name="Choi E."/>
            <person name="Lee S.E."/>
            <person name="Jeon J."/>
            <person name="Kim H."/>
            <person name="Choi G."/>
            <person name="Song H."/>
            <person name="Lee J."/>
            <person name="Lee S.C."/>
            <person name="Kwon J.K."/>
            <person name="Lee H.Y."/>
            <person name="Koo N."/>
            <person name="Hong Y."/>
            <person name="Kim R.W."/>
            <person name="Kang W.H."/>
            <person name="Huh J.H."/>
            <person name="Kang B.C."/>
            <person name="Yang T.J."/>
            <person name="Lee Y.H."/>
            <person name="Bennetzen J.L."/>
            <person name="Choi D."/>
        </authorList>
    </citation>
    <scope>NUCLEOTIDE SEQUENCE [LARGE SCALE GENOMIC DNA]</scope>
    <source>
        <strain evidence="16">cv. CM334</strain>
    </source>
</reference>
<comment type="caution">
    <text evidence="15">The sequence shown here is derived from an EMBL/GenBank/DDBJ whole genome shotgun (WGS) entry which is preliminary data.</text>
</comment>
<dbReference type="SUPFAM" id="SSF52540">
    <property type="entry name" value="P-loop containing nucleoside triphosphate hydrolases"/>
    <property type="match status" value="1"/>
</dbReference>
<dbReference type="AlphaFoldDB" id="A0A2G2YPH0"/>
<evidence type="ECO:0000259" key="13">
    <source>
        <dbReference type="Pfam" id="PF00931"/>
    </source>
</evidence>
<dbReference type="FunFam" id="3.40.50.300:FF:001091">
    <property type="entry name" value="Probable disease resistance protein At1g61300"/>
    <property type="match status" value="1"/>
</dbReference>
<dbReference type="GO" id="GO:0005737">
    <property type="term" value="C:cytoplasm"/>
    <property type="evidence" value="ECO:0007669"/>
    <property type="project" value="UniProtKB-SubCell"/>
</dbReference>
<dbReference type="PANTHER" id="PTHR23155:SF1152">
    <property type="entry name" value="AAA+ ATPASE DOMAIN-CONTAINING PROTEIN"/>
    <property type="match status" value="1"/>
</dbReference>
<dbReference type="InterPro" id="IPR036388">
    <property type="entry name" value="WH-like_DNA-bd_sf"/>
</dbReference>
<sequence>MAYASIASLIRMMELLLTSDSQMLSLACYHREEIAALHKKVSSVEAFLKNFEKQIGSYGAMTDLEARIKGFPNAAEDKIEFGVREAMRAEDETRRGKAHEKLCESLQQVAKDIDRVQEESKKIQDHKGSQASMWSLAQDTSSGKLTNLEVSDSMVGCDKEKKRILEELTRCPSDELKVFPIVGMGGIGKTTLAKQVFNHPSIQSRLDVRAWATISKEYNAGEILLSLLQSILKIDDKVYSRDEAELADLLQKHLKRKRYLIVMDEIWSSTRAHLLLKMNLMNSDESWNLFKRKAFVNERFLHELVPIGEQIANKCQGLPLTIVVVAGILSKSKSTKEEWENVAENIKFFLTKDPDEQCLRVVTLSYNHLPNDLKACLLYLGIFPEDSEISVKRLVRLWIAEGFLKLEGDLEEEAENRLQDLVDRCLVLASQKSADGRKLETCRVHDLVRVLCLR</sequence>
<evidence type="ECO:0000256" key="3">
    <source>
        <dbReference type="ARBA" id="ARBA00008894"/>
    </source>
</evidence>
<name>A0A2G2YPH0_CAPAN</name>
<dbReference type="GO" id="GO:0005524">
    <property type="term" value="F:ATP binding"/>
    <property type="evidence" value="ECO:0007669"/>
    <property type="project" value="UniProtKB-KW"/>
</dbReference>
<keyword evidence="11" id="KW-0472">Membrane</keyword>
<dbReference type="Gramene" id="PHT71575">
    <property type="protein sequence ID" value="PHT71575"/>
    <property type="gene ID" value="T459_22360"/>
</dbReference>
<feature type="domain" description="NB-ARC" evidence="13">
    <location>
        <begin position="159"/>
        <end position="270"/>
    </location>
</feature>
<evidence type="ECO:0000256" key="10">
    <source>
        <dbReference type="ARBA" id="ARBA00023054"/>
    </source>
</evidence>
<gene>
    <name evidence="15" type="ORF">T459_22360</name>
</gene>
<keyword evidence="16" id="KW-1185">Reference proteome</keyword>
<evidence type="ECO:0000256" key="6">
    <source>
        <dbReference type="ARBA" id="ARBA00022737"/>
    </source>
</evidence>
<dbReference type="GO" id="GO:0043531">
    <property type="term" value="F:ADP binding"/>
    <property type="evidence" value="ECO:0007669"/>
    <property type="project" value="InterPro"/>
</dbReference>
<keyword evidence="6" id="KW-0677">Repeat</keyword>
<dbReference type="Pfam" id="PF00931">
    <property type="entry name" value="NB-ARC"/>
    <property type="match status" value="1"/>
</dbReference>
<dbReference type="InterPro" id="IPR042197">
    <property type="entry name" value="Apaf_helical"/>
</dbReference>
<dbReference type="Gene3D" id="1.20.5.4130">
    <property type="match status" value="1"/>
</dbReference>
<keyword evidence="10 12" id="KW-0175">Coiled coil</keyword>
<dbReference type="GO" id="GO:0051607">
    <property type="term" value="P:defense response to virus"/>
    <property type="evidence" value="ECO:0007669"/>
    <property type="project" value="UniProtKB-ARBA"/>
</dbReference>
<evidence type="ECO:0000259" key="14">
    <source>
        <dbReference type="Pfam" id="PF23559"/>
    </source>
</evidence>
<evidence type="ECO:0000256" key="11">
    <source>
        <dbReference type="ARBA" id="ARBA00023136"/>
    </source>
</evidence>
<organism evidence="15 16">
    <name type="scientific">Capsicum annuum</name>
    <name type="common">Capsicum pepper</name>
    <dbReference type="NCBI Taxonomy" id="4072"/>
    <lineage>
        <taxon>Eukaryota</taxon>
        <taxon>Viridiplantae</taxon>
        <taxon>Streptophyta</taxon>
        <taxon>Embryophyta</taxon>
        <taxon>Tracheophyta</taxon>
        <taxon>Spermatophyta</taxon>
        <taxon>Magnoliopsida</taxon>
        <taxon>eudicotyledons</taxon>
        <taxon>Gunneridae</taxon>
        <taxon>Pentapetalae</taxon>
        <taxon>asterids</taxon>
        <taxon>lamiids</taxon>
        <taxon>Solanales</taxon>
        <taxon>Solanaceae</taxon>
        <taxon>Solanoideae</taxon>
        <taxon>Capsiceae</taxon>
        <taxon>Capsicum</taxon>
    </lineage>
</organism>
<evidence type="ECO:0000256" key="9">
    <source>
        <dbReference type="ARBA" id="ARBA00022840"/>
    </source>
</evidence>
<proteinExistence type="inferred from homology"/>
<evidence type="ECO:0000313" key="16">
    <source>
        <dbReference type="Proteomes" id="UP000222542"/>
    </source>
</evidence>
<dbReference type="InterPro" id="IPR044974">
    <property type="entry name" value="Disease_R_plants"/>
</dbReference>
<feature type="domain" description="Disease resistance protein winged helix" evidence="14">
    <location>
        <begin position="382"/>
        <end position="450"/>
    </location>
</feature>
<comment type="similarity">
    <text evidence="3">Belongs to the disease resistance NB-LRR family.</text>
</comment>
<evidence type="ECO:0000313" key="15">
    <source>
        <dbReference type="EMBL" id="PHT71575.1"/>
    </source>
</evidence>
<evidence type="ECO:0000256" key="4">
    <source>
        <dbReference type="ARBA" id="ARBA00022490"/>
    </source>
</evidence>
<keyword evidence="5" id="KW-0433">Leucine-rich repeat</keyword>
<evidence type="ECO:0000256" key="1">
    <source>
        <dbReference type="ARBA" id="ARBA00004170"/>
    </source>
</evidence>
<dbReference type="PANTHER" id="PTHR23155">
    <property type="entry name" value="DISEASE RESISTANCE PROTEIN RP"/>
    <property type="match status" value="1"/>
</dbReference>
<comment type="subcellular location">
    <subcellularLocation>
        <location evidence="2">Cytoplasm</location>
    </subcellularLocation>
    <subcellularLocation>
        <location evidence="1">Membrane</location>
        <topology evidence="1">Peripheral membrane protein</topology>
    </subcellularLocation>
</comment>
<evidence type="ECO:0000256" key="5">
    <source>
        <dbReference type="ARBA" id="ARBA00022614"/>
    </source>
</evidence>
<dbReference type="Pfam" id="PF23559">
    <property type="entry name" value="WHD_DRP"/>
    <property type="match status" value="1"/>
</dbReference>
<evidence type="ECO:0000256" key="8">
    <source>
        <dbReference type="ARBA" id="ARBA00022821"/>
    </source>
</evidence>
<evidence type="ECO:0008006" key="17">
    <source>
        <dbReference type="Google" id="ProtNLM"/>
    </source>
</evidence>
<accession>A0A2G2YPH0</accession>
<keyword evidence="4" id="KW-0963">Cytoplasm</keyword>
<keyword evidence="7" id="KW-0547">Nucleotide-binding</keyword>
<dbReference type="EMBL" id="AYRZ02000009">
    <property type="protein sequence ID" value="PHT71575.1"/>
    <property type="molecule type" value="Genomic_DNA"/>
</dbReference>
<feature type="coiled-coil region" evidence="12">
    <location>
        <begin position="99"/>
        <end position="126"/>
    </location>
</feature>
<evidence type="ECO:0000256" key="2">
    <source>
        <dbReference type="ARBA" id="ARBA00004496"/>
    </source>
</evidence>
<evidence type="ECO:0000256" key="12">
    <source>
        <dbReference type="SAM" id="Coils"/>
    </source>
</evidence>
<evidence type="ECO:0000256" key="7">
    <source>
        <dbReference type="ARBA" id="ARBA00022741"/>
    </source>
</evidence>
<reference evidence="15 16" key="1">
    <citation type="journal article" date="2014" name="Nat. Genet.">
        <title>Genome sequence of the hot pepper provides insights into the evolution of pungency in Capsicum species.</title>
        <authorList>
            <person name="Kim S."/>
            <person name="Park M."/>
            <person name="Yeom S.I."/>
            <person name="Kim Y.M."/>
            <person name="Lee J.M."/>
            <person name="Lee H.A."/>
            <person name="Seo E."/>
            <person name="Choi J."/>
            <person name="Cheong K."/>
            <person name="Kim K.T."/>
            <person name="Jung K."/>
            <person name="Lee G.W."/>
            <person name="Oh S.K."/>
            <person name="Bae C."/>
            <person name="Kim S.B."/>
            <person name="Lee H.Y."/>
            <person name="Kim S.Y."/>
            <person name="Kim M.S."/>
            <person name="Kang B.C."/>
            <person name="Jo Y.D."/>
            <person name="Yang H.B."/>
            <person name="Jeong H.J."/>
            <person name="Kang W.H."/>
            <person name="Kwon J.K."/>
            <person name="Shin C."/>
            <person name="Lim J.Y."/>
            <person name="Park J.H."/>
            <person name="Huh J.H."/>
            <person name="Kim J.S."/>
            <person name="Kim B.D."/>
            <person name="Cohen O."/>
            <person name="Paran I."/>
            <person name="Suh M.C."/>
            <person name="Lee S.B."/>
            <person name="Kim Y.K."/>
            <person name="Shin Y."/>
            <person name="Noh S.J."/>
            <person name="Park J."/>
            <person name="Seo Y.S."/>
            <person name="Kwon S.Y."/>
            <person name="Kim H.A."/>
            <person name="Park J.M."/>
            <person name="Kim H.J."/>
            <person name="Choi S.B."/>
            <person name="Bosland P.W."/>
            <person name="Reeves G."/>
            <person name="Jo S.H."/>
            <person name="Lee B.W."/>
            <person name="Cho H.T."/>
            <person name="Choi H.S."/>
            <person name="Lee M.S."/>
            <person name="Yu Y."/>
            <person name="Do Choi Y."/>
            <person name="Park B.S."/>
            <person name="van Deynze A."/>
            <person name="Ashrafi H."/>
            <person name="Hill T."/>
            <person name="Kim W.T."/>
            <person name="Pai H.S."/>
            <person name="Ahn H.K."/>
            <person name="Yeam I."/>
            <person name="Giovannoni J.J."/>
            <person name="Rose J.K."/>
            <person name="Sorensen I."/>
            <person name="Lee S.J."/>
            <person name="Kim R.W."/>
            <person name="Choi I.Y."/>
            <person name="Choi B.S."/>
            <person name="Lim J.S."/>
            <person name="Lee Y.H."/>
            <person name="Choi D."/>
        </authorList>
    </citation>
    <scope>NUCLEOTIDE SEQUENCE [LARGE SCALE GENOMIC DNA]</scope>
    <source>
        <strain evidence="16">cv. CM334</strain>
    </source>
</reference>
<protein>
    <recommendedName>
        <fullName evidence="17">NB-ARC domain-containing protein</fullName>
    </recommendedName>
</protein>